<keyword evidence="2 12" id="KW-0963">Cytoplasm</keyword>
<name>A0A8T8K514_9EURY</name>
<dbReference type="GO" id="GO:0008270">
    <property type="term" value="F:zinc ion binding"/>
    <property type="evidence" value="ECO:0007669"/>
    <property type="project" value="UniProtKB-UniRule"/>
</dbReference>
<evidence type="ECO:0000313" key="16">
    <source>
        <dbReference type="Proteomes" id="UP000681041"/>
    </source>
</evidence>
<dbReference type="Gene3D" id="3.10.310.40">
    <property type="match status" value="1"/>
</dbReference>
<feature type="binding site" evidence="12">
    <location>
        <position position="590"/>
    </location>
    <ligand>
        <name>Zn(2+)</name>
        <dbReference type="ChEBI" id="CHEBI:29105"/>
    </ligand>
</feature>
<evidence type="ECO:0000313" key="15">
    <source>
        <dbReference type="EMBL" id="QUH23668.1"/>
    </source>
</evidence>
<dbReference type="AlphaFoldDB" id="A0A8T8K514"/>
<dbReference type="InterPro" id="IPR009000">
    <property type="entry name" value="Transl_B-barrel_sf"/>
</dbReference>
<dbReference type="Gene3D" id="3.30.930.10">
    <property type="entry name" value="Bira Bifunctional Protein, Domain 2"/>
    <property type="match status" value="1"/>
</dbReference>
<keyword evidence="16" id="KW-1185">Reference proteome</keyword>
<dbReference type="Gene3D" id="3.30.980.10">
    <property type="entry name" value="Threonyl-trna Synthetase, Chain A, domain 2"/>
    <property type="match status" value="1"/>
</dbReference>
<dbReference type="InterPro" id="IPR003156">
    <property type="entry name" value="DHHA1_dom"/>
</dbReference>
<dbReference type="SUPFAM" id="SSF101353">
    <property type="entry name" value="Putative anticodon-binding domain of alanyl-tRNA synthetase (AlaRS)"/>
    <property type="match status" value="1"/>
</dbReference>
<keyword evidence="5 12" id="KW-0479">Metal-binding</keyword>
<evidence type="ECO:0000256" key="3">
    <source>
        <dbReference type="ARBA" id="ARBA00022555"/>
    </source>
</evidence>
<gene>
    <name evidence="12 15" type="primary">alaS</name>
    <name evidence="15" type="ORF">HYG87_07780</name>
</gene>
<evidence type="ECO:0000256" key="4">
    <source>
        <dbReference type="ARBA" id="ARBA00022598"/>
    </source>
</evidence>
<reference evidence="15" key="1">
    <citation type="submission" date="2020-07" db="EMBL/GenBank/DDBJ databases">
        <title>Methanobacterium. sp. MethCan genome.</title>
        <authorList>
            <person name="Postec A."/>
            <person name="Quemeneur M."/>
        </authorList>
    </citation>
    <scope>NUCLEOTIDE SEQUENCE</scope>
    <source>
        <strain evidence="15">MethCAN</strain>
    </source>
</reference>
<keyword evidence="6 12" id="KW-0547">Nucleotide-binding</keyword>
<evidence type="ECO:0000256" key="5">
    <source>
        <dbReference type="ARBA" id="ARBA00022723"/>
    </source>
</evidence>
<feature type="binding site" evidence="12">
    <location>
        <position position="694"/>
    </location>
    <ligand>
        <name>Zn(2+)</name>
        <dbReference type="ChEBI" id="CHEBI:29105"/>
    </ligand>
</feature>
<comment type="cofactor">
    <cofactor evidence="12">
        <name>Zn(2+)</name>
        <dbReference type="ChEBI" id="CHEBI:29105"/>
    </cofactor>
    <text evidence="12">Binds 1 zinc ion per subunit.</text>
</comment>
<evidence type="ECO:0000256" key="13">
    <source>
        <dbReference type="SAM" id="Coils"/>
    </source>
</evidence>
<dbReference type="InterPro" id="IPR018164">
    <property type="entry name" value="Ala-tRNA-synth_IIc_N"/>
</dbReference>
<dbReference type="Pfam" id="PF01411">
    <property type="entry name" value="tRNA-synt_2c"/>
    <property type="match status" value="1"/>
</dbReference>
<dbReference type="SUPFAM" id="SSF55681">
    <property type="entry name" value="Class II aaRS and biotin synthetases"/>
    <property type="match status" value="1"/>
</dbReference>
<evidence type="ECO:0000256" key="11">
    <source>
        <dbReference type="ARBA" id="ARBA00023146"/>
    </source>
</evidence>
<dbReference type="InterPro" id="IPR018163">
    <property type="entry name" value="Thr/Ala-tRNA-synth_IIc_edit"/>
</dbReference>
<evidence type="ECO:0000256" key="9">
    <source>
        <dbReference type="ARBA" id="ARBA00022884"/>
    </source>
</evidence>
<dbReference type="RefSeq" id="WP_211532624.1">
    <property type="nucleotide sequence ID" value="NZ_CP058560.1"/>
</dbReference>
<evidence type="ECO:0000256" key="2">
    <source>
        <dbReference type="ARBA" id="ARBA00022490"/>
    </source>
</evidence>
<dbReference type="InterPro" id="IPR045864">
    <property type="entry name" value="aa-tRNA-synth_II/BPL/LPL"/>
</dbReference>
<dbReference type="InterPro" id="IPR002318">
    <property type="entry name" value="Ala-tRNA-lgiase_IIc"/>
</dbReference>
<feature type="coiled-coil region" evidence="13">
    <location>
        <begin position="767"/>
        <end position="794"/>
    </location>
</feature>
<dbReference type="EMBL" id="CP058560">
    <property type="protein sequence ID" value="QUH23668.1"/>
    <property type="molecule type" value="Genomic_DNA"/>
</dbReference>
<keyword evidence="4 12" id="KW-0436">Ligase</keyword>
<feature type="binding site" evidence="12">
    <location>
        <position position="698"/>
    </location>
    <ligand>
        <name>Zn(2+)</name>
        <dbReference type="ChEBI" id="CHEBI:29105"/>
    </ligand>
</feature>
<comment type="domain">
    <text evidence="12">Consists of three domains; the N-terminal catalytic domain, the editing domain and the C-terminal C-Ala domain. The editing domain removes incorrectly charged amino acids, while the C-Ala domain, along with tRNA(Ala), serves as a bridge to cooperatively bring together the editing and aminoacylation centers thus stimulating deacylation of misacylated tRNAs.</text>
</comment>
<dbReference type="PROSITE" id="PS50860">
    <property type="entry name" value="AA_TRNA_LIGASE_II_ALA"/>
    <property type="match status" value="1"/>
</dbReference>
<dbReference type="HAMAP" id="MF_00036_A">
    <property type="entry name" value="Ala_tRNA_synth_A"/>
    <property type="match status" value="1"/>
</dbReference>
<dbReference type="GO" id="GO:0005524">
    <property type="term" value="F:ATP binding"/>
    <property type="evidence" value="ECO:0007669"/>
    <property type="project" value="UniProtKB-UniRule"/>
</dbReference>
<comment type="catalytic activity">
    <reaction evidence="12">
        <text>tRNA(Ala) + L-alanine + ATP = L-alanyl-tRNA(Ala) + AMP + diphosphate</text>
        <dbReference type="Rhea" id="RHEA:12540"/>
        <dbReference type="Rhea" id="RHEA-COMP:9657"/>
        <dbReference type="Rhea" id="RHEA-COMP:9923"/>
        <dbReference type="ChEBI" id="CHEBI:30616"/>
        <dbReference type="ChEBI" id="CHEBI:33019"/>
        <dbReference type="ChEBI" id="CHEBI:57972"/>
        <dbReference type="ChEBI" id="CHEBI:78442"/>
        <dbReference type="ChEBI" id="CHEBI:78497"/>
        <dbReference type="ChEBI" id="CHEBI:456215"/>
        <dbReference type="EC" id="6.1.1.7"/>
    </reaction>
</comment>
<dbReference type="SUPFAM" id="SSF55186">
    <property type="entry name" value="ThrRS/AlaRS common domain"/>
    <property type="match status" value="1"/>
</dbReference>
<dbReference type="GO" id="GO:0005737">
    <property type="term" value="C:cytoplasm"/>
    <property type="evidence" value="ECO:0007669"/>
    <property type="project" value="UniProtKB-SubCell"/>
</dbReference>
<dbReference type="SMART" id="SM00863">
    <property type="entry name" value="tRNA_SAD"/>
    <property type="match status" value="1"/>
</dbReference>
<dbReference type="OrthoDB" id="7506at2157"/>
<protein>
    <recommendedName>
        <fullName evidence="12">Alanine--tRNA ligase</fullName>
        <ecNumber evidence="12">6.1.1.7</ecNumber>
    </recommendedName>
    <alternativeName>
        <fullName evidence="12">Alanyl-tRNA synthetase</fullName>
        <shortName evidence="12">AlaRS</shortName>
    </alternativeName>
</protein>
<dbReference type="Pfam" id="PF07973">
    <property type="entry name" value="tRNA_SAD"/>
    <property type="match status" value="1"/>
</dbReference>
<evidence type="ECO:0000256" key="12">
    <source>
        <dbReference type="HAMAP-Rule" id="MF_00036"/>
    </source>
</evidence>
<evidence type="ECO:0000259" key="14">
    <source>
        <dbReference type="PROSITE" id="PS50860"/>
    </source>
</evidence>
<dbReference type="GO" id="GO:0006419">
    <property type="term" value="P:alanyl-tRNA aminoacylation"/>
    <property type="evidence" value="ECO:0007669"/>
    <property type="project" value="UniProtKB-UniRule"/>
</dbReference>
<dbReference type="PANTHER" id="PTHR11777:SF9">
    <property type="entry name" value="ALANINE--TRNA LIGASE, CYTOPLASMIC"/>
    <property type="match status" value="1"/>
</dbReference>
<dbReference type="InterPro" id="IPR018165">
    <property type="entry name" value="Ala-tRNA-synth_IIc_core"/>
</dbReference>
<evidence type="ECO:0000256" key="8">
    <source>
        <dbReference type="ARBA" id="ARBA00022840"/>
    </source>
</evidence>
<dbReference type="Gene3D" id="3.30.54.20">
    <property type="match status" value="1"/>
</dbReference>
<evidence type="ECO:0000256" key="6">
    <source>
        <dbReference type="ARBA" id="ARBA00022741"/>
    </source>
</evidence>
<keyword evidence="3 12" id="KW-0820">tRNA-binding</keyword>
<keyword evidence="8 12" id="KW-0067">ATP-binding</keyword>
<organism evidence="15 16">
    <name type="scientific">Methanobacterium alkalithermotolerans</name>
    <dbReference type="NCBI Taxonomy" id="2731220"/>
    <lineage>
        <taxon>Archaea</taxon>
        <taxon>Methanobacteriati</taxon>
        <taxon>Methanobacteriota</taxon>
        <taxon>Methanomada group</taxon>
        <taxon>Methanobacteria</taxon>
        <taxon>Methanobacteriales</taxon>
        <taxon>Methanobacteriaceae</taxon>
        <taxon>Methanobacterium</taxon>
    </lineage>
</organism>
<dbReference type="PANTHER" id="PTHR11777">
    <property type="entry name" value="ALANYL-TRNA SYNTHETASE"/>
    <property type="match status" value="1"/>
</dbReference>
<dbReference type="FunFam" id="3.30.980.10:FF:000004">
    <property type="entry name" value="Alanine--tRNA ligase, cytoplasmic"/>
    <property type="match status" value="1"/>
</dbReference>
<accession>A0A8T8K514</accession>
<dbReference type="InterPro" id="IPR018162">
    <property type="entry name" value="Ala-tRNA-ligase_IIc_anticod-bd"/>
</dbReference>
<dbReference type="Gene3D" id="2.40.30.130">
    <property type="match status" value="1"/>
</dbReference>
<dbReference type="FunFam" id="3.10.310.40:FF:000001">
    <property type="entry name" value="Alanine--tRNA ligase"/>
    <property type="match status" value="1"/>
</dbReference>
<dbReference type="NCBIfam" id="TIGR03683">
    <property type="entry name" value="A-tRNA_syn_arch"/>
    <property type="match status" value="1"/>
</dbReference>
<dbReference type="Pfam" id="PF02272">
    <property type="entry name" value="DHHA1"/>
    <property type="match status" value="1"/>
</dbReference>
<comment type="similarity">
    <text evidence="1 12">Belongs to the class-II aminoacyl-tRNA synthetase family.</text>
</comment>
<evidence type="ECO:0000256" key="1">
    <source>
        <dbReference type="ARBA" id="ARBA00008226"/>
    </source>
</evidence>
<dbReference type="GO" id="GO:0004813">
    <property type="term" value="F:alanine-tRNA ligase activity"/>
    <property type="evidence" value="ECO:0007669"/>
    <property type="project" value="UniProtKB-UniRule"/>
</dbReference>
<proteinExistence type="inferred from homology"/>
<keyword evidence="13" id="KW-0175">Coiled coil</keyword>
<evidence type="ECO:0000256" key="7">
    <source>
        <dbReference type="ARBA" id="ARBA00022833"/>
    </source>
</evidence>
<dbReference type="FunFam" id="3.30.54.20:FF:000004">
    <property type="entry name" value="Alanine--tRNA ligase"/>
    <property type="match status" value="1"/>
</dbReference>
<feature type="domain" description="Alanyl-transfer RNA synthetases family profile" evidence="14">
    <location>
        <begin position="51"/>
        <end position="737"/>
    </location>
</feature>
<dbReference type="EC" id="6.1.1.7" evidence="12"/>
<dbReference type="InterPro" id="IPR022429">
    <property type="entry name" value="Ala-tRNA_lgiase_arc"/>
</dbReference>
<keyword evidence="11 12" id="KW-0030">Aminoacyl-tRNA synthetase</keyword>
<dbReference type="InterPro" id="IPR012947">
    <property type="entry name" value="tRNA_SAD"/>
</dbReference>
<keyword evidence="9 12" id="KW-0694">RNA-binding</keyword>
<dbReference type="GO" id="GO:0002161">
    <property type="term" value="F:aminoacyl-tRNA deacylase activity"/>
    <property type="evidence" value="ECO:0007669"/>
    <property type="project" value="UniProtKB-ARBA"/>
</dbReference>
<dbReference type="InterPro" id="IPR050058">
    <property type="entry name" value="Ala-tRNA_ligase"/>
</dbReference>
<dbReference type="Gene3D" id="6.10.250.550">
    <property type="match status" value="1"/>
</dbReference>
<dbReference type="Proteomes" id="UP000681041">
    <property type="component" value="Chromosome"/>
</dbReference>
<dbReference type="NCBIfam" id="TIGR00344">
    <property type="entry name" value="alaS"/>
    <property type="match status" value="1"/>
</dbReference>
<dbReference type="KEGG" id="meme:HYG87_07780"/>
<comment type="function">
    <text evidence="12">Catalyzes the attachment of alanine to tRNA(Ala) in a two-step reaction: alanine is first activated by ATP to form Ala-AMP and then transferred to the acceptor end of tRNA(Ala). Also edits incorrectly charged Ser-tRNA(Ala) and Gly-tRNA(Ala) via its editing domain.</text>
</comment>
<sequence length="901" mass="101764">MSHQLEELGYKKKKCVTCGNDFWSINDRHTCGDAPCDKYEFIGNPATKKKYDLYQIQKTFQEFFQKNEHTPIKRYPVLAKRWRDDVFLVGASIYNFQPWVSSGMVEPPANPLVVAQPSIRLNDVDNVGRTGRHMTCFTMGGHHAFNTPDNQVYWEDETVKYCHDFIKHVGINPDEITFIESWWEGGGNAGPCYEICVRGVELATLVFIQYRTLPGGKKEEIPLKIVDTGYGLERFAWISQGTPTAYDASFGPIIDQLKDLASVDVDKQILAENAQVAGMMDIETFADLRSLRKQVANRLGLSVEELEKSAEPMEAVYVVADHTRCLAFMLADGVIPSNVKEGYLARLVLRRTIRFMQELNMRESLSDIMNIQADFLSSHYPEIRKHQDHIHNIISLEEKRYTKTASKGKNLVKKSIKHLKKENKDEIPLEMLIKLYDSQGIPPETIKEIAESMDFSVSVPDNFYTLVANEHEEEVPEETVRVELNYPPTRLLFYDEFDKTSFQAKFLGLYENNIILDQTIFYPEGGGQPSDTGFIEIEGEKIRVKHAQKLDEVVLHQISPEDIPSLDKLTGKEIKGGINWERRMALARNHTATHLIVAAARKVLGDHIWQAGAQKGVKRSRIDLSHYKRITTDEVNQIEKLANQYVMLNSQVNISWMNRTAAEKKYGFILYQGGVVPGSSIRVIDIPGVDVQACAGTHMNQTGDIGIIKINKTERVQDGVERVDFSAGEAAVESMQQNDYYLRSSAEVFKVNLDQLPKTCDRFFTEWKAFKNEINRLKQEMAALKMENILGKAEKLGMFQVLKYQLEADLPEMQKMALDLTREEGNFDVVFLGNMDGKIVGSASKKAQESGVKINEIIKEAATLLGGGGGGRPNLAQGAGPKTDKMNEALDSAFESLENKI</sequence>
<comment type="subcellular location">
    <subcellularLocation>
        <location evidence="12">Cytoplasm</location>
    </subcellularLocation>
</comment>
<dbReference type="SUPFAM" id="SSF50447">
    <property type="entry name" value="Translation proteins"/>
    <property type="match status" value="1"/>
</dbReference>
<feature type="binding site" evidence="12">
    <location>
        <position position="594"/>
    </location>
    <ligand>
        <name>Zn(2+)</name>
        <dbReference type="ChEBI" id="CHEBI:29105"/>
    </ligand>
</feature>
<dbReference type="GO" id="GO:0000049">
    <property type="term" value="F:tRNA binding"/>
    <property type="evidence" value="ECO:0007669"/>
    <property type="project" value="UniProtKB-KW"/>
</dbReference>
<evidence type="ECO:0000256" key="10">
    <source>
        <dbReference type="ARBA" id="ARBA00022917"/>
    </source>
</evidence>
<dbReference type="GeneID" id="64820655"/>
<keyword evidence="7 12" id="KW-0862">Zinc</keyword>
<dbReference type="PRINTS" id="PR00980">
    <property type="entry name" value="TRNASYNTHALA"/>
</dbReference>
<keyword evidence="10 12" id="KW-0648">Protein biosynthesis</keyword>